<proteinExistence type="predicted"/>
<sequence>MTIEKNALEALLELTLFSERSKPKNTQDMSEAKKQSISILIELEQIFPPAFFDIMSHVAIHLPDEAILGGPIRYRWMFPFERYTEEAKEIHVRNKAKPEGSIAGGVLLQ</sequence>
<dbReference type="PANTHER" id="PTHR48258">
    <property type="entry name" value="DUF4218 DOMAIN-CONTAINING PROTEIN-RELATED"/>
    <property type="match status" value="1"/>
</dbReference>
<evidence type="ECO:0000259" key="1">
    <source>
        <dbReference type="Pfam" id="PF13960"/>
    </source>
</evidence>
<reference evidence="2" key="2">
    <citation type="submission" date="2022-01" db="EMBL/GenBank/DDBJ databases">
        <authorList>
            <person name="Yamashiro T."/>
            <person name="Shiraishi A."/>
            <person name="Satake H."/>
            <person name="Nakayama K."/>
        </authorList>
    </citation>
    <scope>NUCLEOTIDE SEQUENCE</scope>
</reference>
<accession>A0ABQ5C3G2</accession>
<dbReference type="EMBL" id="BQNB010013811">
    <property type="protein sequence ID" value="GJT20532.1"/>
    <property type="molecule type" value="Genomic_DNA"/>
</dbReference>
<evidence type="ECO:0000313" key="2">
    <source>
        <dbReference type="EMBL" id="GJT20532.1"/>
    </source>
</evidence>
<name>A0ABQ5C3G2_9ASTR</name>
<comment type="caution">
    <text evidence="2">The sequence shown here is derived from an EMBL/GenBank/DDBJ whole genome shotgun (WGS) entry which is preliminary data.</text>
</comment>
<reference evidence="2" key="1">
    <citation type="journal article" date="2022" name="Int. J. Mol. Sci.">
        <title>Draft Genome of Tanacetum Coccineum: Genomic Comparison of Closely Related Tanacetum-Family Plants.</title>
        <authorList>
            <person name="Yamashiro T."/>
            <person name="Shiraishi A."/>
            <person name="Nakayama K."/>
            <person name="Satake H."/>
        </authorList>
    </citation>
    <scope>NUCLEOTIDE SEQUENCE</scope>
</reference>
<keyword evidence="3" id="KW-1185">Reference proteome</keyword>
<feature type="domain" description="DUF4218" evidence="1">
    <location>
        <begin position="24"/>
        <end position="107"/>
    </location>
</feature>
<dbReference type="InterPro" id="IPR025452">
    <property type="entry name" value="DUF4218"/>
</dbReference>
<dbReference type="PANTHER" id="PTHR48258:SF14">
    <property type="entry name" value="OS02G0583300 PROTEIN"/>
    <property type="match status" value="1"/>
</dbReference>
<dbReference type="Proteomes" id="UP001151760">
    <property type="component" value="Unassembled WGS sequence"/>
</dbReference>
<organism evidence="2 3">
    <name type="scientific">Tanacetum coccineum</name>
    <dbReference type="NCBI Taxonomy" id="301880"/>
    <lineage>
        <taxon>Eukaryota</taxon>
        <taxon>Viridiplantae</taxon>
        <taxon>Streptophyta</taxon>
        <taxon>Embryophyta</taxon>
        <taxon>Tracheophyta</taxon>
        <taxon>Spermatophyta</taxon>
        <taxon>Magnoliopsida</taxon>
        <taxon>eudicotyledons</taxon>
        <taxon>Gunneridae</taxon>
        <taxon>Pentapetalae</taxon>
        <taxon>asterids</taxon>
        <taxon>campanulids</taxon>
        <taxon>Asterales</taxon>
        <taxon>Asteraceae</taxon>
        <taxon>Asteroideae</taxon>
        <taxon>Anthemideae</taxon>
        <taxon>Anthemidinae</taxon>
        <taxon>Tanacetum</taxon>
    </lineage>
</organism>
<evidence type="ECO:0000313" key="3">
    <source>
        <dbReference type="Proteomes" id="UP001151760"/>
    </source>
</evidence>
<dbReference type="Pfam" id="PF13960">
    <property type="entry name" value="DUF4218"/>
    <property type="match status" value="1"/>
</dbReference>
<protein>
    <recommendedName>
        <fullName evidence="1">DUF4218 domain-containing protein</fullName>
    </recommendedName>
</protein>
<gene>
    <name evidence="2" type="ORF">Tco_0890469</name>
</gene>